<gene>
    <name evidence="1" type="ORF">FNZ23_10250</name>
</gene>
<evidence type="ECO:0000313" key="2">
    <source>
        <dbReference type="Proteomes" id="UP000320888"/>
    </source>
</evidence>
<comment type="caution">
    <text evidence="1">The sequence shown here is derived from an EMBL/GenBank/DDBJ whole genome shotgun (WGS) entry which is preliminary data.</text>
</comment>
<sequence>MCSTSAPGAFPARSLTEVNAAIRAFMTARAGRPLGPEEQAEYEQLLAAWSAAVALTPDAPRTERPASAPLTP</sequence>
<dbReference type="AlphaFoldDB" id="A0A553ZLP7"/>
<accession>A0A553ZLP7</accession>
<keyword evidence="2" id="KW-1185">Reference proteome</keyword>
<dbReference type="OrthoDB" id="4281224at2"/>
<proteinExistence type="predicted"/>
<evidence type="ECO:0000313" key="1">
    <source>
        <dbReference type="EMBL" id="TSB42360.1"/>
    </source>
</evidence>
<reference evidence="1 2" key="1">
    <citation type="submission" date="2019-07" db="EMBL/GenBank/DDBJ databases">
        <title>Draft genome for Streptomyces benahoarensis MZ03-48.</title>
        <authorList>
            <person name="Gonzalez-Pimentel J.L."/>
        </authorList>
    </citation>
    <scope>NUCLEOTIDE SEQUENCE [LARGE SCALE GENOMIC DNA]</scope>
    <source>
        <strain evidence="1 2">MZ03-48</strain>
    </source>
</reference>
<organism evidence="1 2">
    <name type="scientific">Streptomyces benahoarensis</name>
    <dbReference type="NCBI Taxonomy" id="2595054"/>
    <lineage>
        <taxon>Bacteria</taxon>
        <taxon>Bacillati</taxon>
        <taxon>Actinomycetota</taxon>
        <taxon>Actinomycetes</taxon>
        <taxon>Kitasatosporales</taxon>
        <taxon>Streptomycetaceae</taxon>
        <taxon>Streptomyces</taxon>
    </lineage>
</organism>
<name>A0A553ZLP7_9ACTN</name>
<dbReference type="Proteomes" id="UP000320888">
    <property type="component" value="Unassembled WGS sequence"/>
</dbReference>
<protein>
    <submittedName>
        <fullName evidence="1">Uncharacterized protein</fullName>
    </submittedName>
</protein>
<dbReference type="EMBL" id="VKLS01000088">
    <property type="protein sequence ID" value="TSB42360.1"/>
    <property type="molecule type" value="Genomic_DNA"/>
</dbReference>